<feature type="chain" id="PRO_5027019526" evidence="2">
    <location>
        <begin position="28"/>
        <end position="1470"/>
    </location>
</feature>
<keyword evidence="2" id="KW-0732">Signal</keyword>
<feature type="domain" description="SLH" evidence="3">
    <location>
        <begin position="28"/>
        <end position="91"/>
    </location>
</feature>
<gene>
    <name evidence="4" type="ORF">FPLFYP42_00255</name>
</gene>
<dbReference type="RefSeq" id="WP_156620975.1">
    <property type="nucleotide sequence ID" value="NZ_CACRUB010000014.1"/>
</dbReference>
<organism evidence="4">
    <name type="scientific">Flavonifractor plautii</name>
    <name type="common">Fusobacterium plautii</name>
    <dbReference type="NCBI Taxonomy" id="292800"/>
    <lineage>
        <taxon>Bacteria</taxon>
        <taxon>Bacillati</taxon>
        <taxon>Bacillota</taxon>
        <taxon>Clostridia</taxon>
        <taxon>Eubacteriales</taxon>
        <taxon>Oscillospiraceae</taxon>
        <taxon>Flavonifractor</taxon>
    </lineage>
</organism>
<reference evidence="4" key="1">
    <citation type="submission" date="2019-11" db="EMBL/GenBank/DDBJ databases">
        <authorList>
            <person name="Feng L."/>
        </authorList>
    </citation>
    <scope>NUCLEOTIDE SEQUENCE</scope>
    <source>
        <strain evidence="4">FplautiiLFYP42</strain>
    </source>
</reference>
<dbReference type="Pfam" id="PF00395">
    <property type="entry name" value="SLH"/>
    <property type="match status" value="2"/>
</dbReference>
<evidence type="ECO:0000256" key="2">
    <source>
        <dbReference type="SAM" id="SignalP"/>
    </source>
</evidence>
<sequence length="1470" mass="157515">MRNLKRALSLALAAIMLIGMMVVSASAAGYNDLTDKDEIVNKDAVSMLTTLGIIEGKPDGSFAPTEGVDRAQMAKMISVIMNQGADNSALYENSPSGLTDISSHWAKGHINYCYTTGIIAGRGNGKFDPDAGVTGSEAAKMLLVAAGYDPKIEGLTGADWEINTNALASKLGIFRNLTASVSEPLTRDNAALLIYNALDIEMIEKYENGYAIGFKDYRTILSTMYGVYKLEGVVVGNEWAQLMNTDVDDALATGKTRLEDVMLFDSNTLSTNTGMSGTAQPDVTMNVTTPVEYMGKTVTMYIRKTTVLADSEVLGVVLKDDANVVKVVNNNNETNKDILKGSGLSFDNNTQFYVNYGYQKTQSAALNELGVTGLKDLKAYQNVNGVEMEIIDNDNDGIVDYVLYTKEDLTVVSGTSSSKETTTLIGFNKNKAIDNDDIVTELDLEIDDVVLAITYGGRYYVTAPQVVTGEMEAYSSSKLENQYIEVGGTEYKPSYIGKLTETETSANGVGEIIDFDIELCEKLTGVQFKTSYEFFLDSNGYVRAFRPAEESAPNYALVLNSGYDPGVYSSDASGKLTVLLADGTEGTYSINFSASASNLGEQLYGDNATKNQGITELKGFMGTDYTDQSDTRPWLAVDSSYVFAHKSATAVDYKAGQAAGSVICYTKNDDDVLTIKYVIGAINGYAVNEDKVTNADLSGTHTPTLSTLTEELSKAYGTGDARVYYGVNDTVAVDKNTVAFYYEDKDNYGVAIGYDKMANVSEGQNFLASTVVSTSYNSAKKEYEYKSTNLADVILFDEANIINARDYAYVLSANRTANDDKVTLNVLFENGDAGTLTVKKDHFDSIFKNSTDFNRAYAYTIDGKEIATLTKTTNSMVSGVGYRLKAGTVALNTGAGREQYYAYDKDKVNIWDVTDARKGEDGVKVADFNTKNWNMVLILDSNSKVRTAFVWEYDGTTPGVGDGFDFDWNLDNHGEFVTLYGYHTARDIYEAFDEGKNVLIRDDYDLADFNSNRLTIPEGRILFVDGDLTDSSAGNKLPVVGNGTLWVSGNYTNEQAKMTVDTQIGGNLVLNTNTEIDSTVAVEGNIVEKSGAKTLTVAAGNKVYAEGDVVLDTLTVYGHIEAENFDCNNINDYSDNSLVARGNIDVATGLTIGKSGSAGSVTVGGKLTGNTVTVVNGTLAMAAGNTGVDVAKVDVKADGKVVANDVTATDVLVAAGGKLTADKVDGTLDAEAGADVEIKDADSEVKVDDKLTGDFAGDVTLTKAASVEAGESVVINGKLTVNSYTLTVKGTLTLNGANTDLSKLSGEAGAKVIFGANATVLAVNANFVYSDKSTQVQPKDIAGLTFTYDETTSKFVANEKAPVGPTEPEKATLNVSGTYQIDEDTKTIKVTEQDTEIELEVEQGAKNVTFTVKPAAGVNYTKGADTLSTSKSGDTFTIGDVKNGGYVKFTAKGADLETQTYTVTLKIKGE</sequence>
<dbReference type="PROSITE" id="PS51272">
    <property type="entry name" value="SLH"/>
    <property type="match status" value="2"/>
</dbReference>
<feature type="domain" description="SLH" evidence="3">
    <location>
        <begin position="93"/>
        <end position="156"/>
    </location>
</feature>
<feature type="signal peptide" evidence="2">
    <location>
        <begin position="1"/>
        <end position="27"/>
    </location>
</feature>
<evidence type="ECO:0000259" key="3">
    <source>
        <dbReference type="PROSITE" id="PS51272"/>
    </source>
</evidence>
<name>A0A6N2YPE7_FLAPL</name>
<protein>
    <submittedName>
        <fullName evidence="4">Cell surface protein</fullName>
    </submittedName>
</protein>
<dbReference type="EMBL" id="CACRUB010000014">
    <property type="protein sequence ID" value="VYT68784.1"/>
    <property type="molecule type" value="Genomic_DNA"/>
</dbReference>
<accession>A0A6N2YPE7</accession>
<proteinExistence type="predicted"/>
<evidence type="ECO:0000313" key="4">
    <source>
        <dbReference type="EMBL" id="VYT68784.1"/>
    </source>
</evidence>
<keyword evidence="1" id="KW-0677">Repeat</keyword>
<dbReference type="InterPro" id="IPR001119">
    <property type="entry name" value="SLH_dom"/>
</dbReference>
<evidence type="ECO:0000256" key="1">
    <source>
        <dbReference type="ARBA" id="ARBA00022737"/>
    </source>
</evidence>